<feature type="region of interest" description="Disordered" evidence="1">
    <location>
        <begin position="33"/>
        <end position="60"/>
    </location>
</feature>
<organism evidence="2 3">
    <name type="scientific">Lepidopterella palustris CBS 459.81</name>
    <dbReference type="NCBI Taxonomy" id="1314670"/>
    <lineage>
        <taxon>Eukaryota</taxon>
        <taxon>Fungi</taxon>
        <taxon>Dikarya</taxon>
        <taxon>Ascomycota</taxon>
        <taxon>Pezizomycotina</taxon>
        <taxon>Dothideomycetes</taxon>
        <taxon>Pleosporomycetidae</taxon>
        <taxon>Mytilinidiales</taxon>
        <taxon>Argynnaceae</taxon>
        <taxon>Lepidopterella</taxon>
    </lineage>
</organism>
<evidence type="ECO:0000313" key="2">
    <source>
        <dbReference type="EMBL" id="OCK83873.1"/>
    </source>
</evidence>
<dbReference type="Proteomes" id="UP000250266">
    <property type="component" value="Unassembled WGS sequence"/>
</dbReference>
<keyword evidence="3" id="KW-1185">Reference proteome</keyword>
<name>A0A8E2EHD2_9PEZI</name>
<dbReference type="AlphaFoldDB" id="A0A8E2EHD2"/>
<evidence type="ECO:0000313" key="3">
    <source>
        <dbReference type="Proteomes" id="UP000250266"/>
    </source>
</evidence>
<proteinExistence type="predicted"/>
<evidence type="ECO:0000256" key="1">
    <source>
        <dbReference type="SAM" id="MobiDB-lite"/>
    </source>
</evidence>
<protein>
    <submittedName>
        <fullName evidence="2">Uncharacterized protein</fullName>
    </submittedName>
</protein>
<accession>A0A8E2EHD2</accession>
<sequence length="182" mass="20773">MLFSASYSLCQANLPQLIKIRPWPTWFQGCHSSSLRASSPETRHSNRAISNARKEPTTASRTSAYPIPVAQWETSVSSSSILALGVLAVVPRARHAPGRRVLPPRFRQHLHLRRSLRYQQQPPLRLHQNLLPTSRLLLRKWWAQPHHLFSLLQLPPSPLRIPQTAMGCFQEASLALPLVEWY</sequence>
<reference evidence="2 3" key="1">
    <citation type="journal article" date="2016" name="Nat. Commun.">
        <title>Ectomycorrhizal ecology is imprinted in the genome of the dominant symbiotic fungus Cenococcum geophilum.</title>
        <authorList>
            <consortium name="DOE Joint Genome Institute"/>
            <person name="Peter M."/>
            <person name="Kohler A."/>
            <person name="Ohm R.A."/>
            <person name="Kuo A."/>
            <person name="Krutzmann J."/>
            <person name="Morin E."/>
            <person name="Arend M."/>
            <person name="Barry K.W."/>
            <person name="Binder M."/>
            <person name="Choi C."/>
            <person name="Clum A."/>
            <person name="Copeland A."/>
            <person name="Grisel N."/>
            <person name="Haridas S."/>
            <person name="Kipfer T."/>
            <person name="LaButti K."/>
            <person name="Lindquist E."/>
            <person name="Lipzen A."/>
            <person name="Maire R."/>
            <person name="Meier B."/>
            <person name="Mihaltcheva S."/>
            <person name="Molinier V."/>
            <person name="Murat C."/>
            <person name="Poggeler S."/>
            <person name="Quandt C.A."/>
            <person name="Sperisen C."/>
            <person name="Tritt A."/>
            <person name="Tisserant E."/>
            <person name="Crous P.W."/>
            <person name="Henrissat B."/>
            <person name="Nehls U."/>
            <person name="Egli S."/>
            <person name="Spatafora J.W."/>
            <person name="Grigoriev I.V."/>
            <person name="Martin F.M."/>
        </authorList>
    </citation>
    <scope>NUCLEOTIDE SEQUENCE [LARGE SCALE GENOMIC DNA]</scope>
    <source>
        <strain evidence="2 3">CBS 459.81</strain>
    </source>
</reference>
<dbReference type="EMBL" id="KV744850">
    <property type="protein sequence ID" value="OCK83873.1"/>
    <property type="molecule type" value="Genomic_DNA"/>
</dbReference>
<gene>
    <name evidence="2" type="ORF">K432DRAFT_423018</name>
</gene>